<keyword evidence="2" id="KW-1185">Reference proteome</keyword>
<comment type="caution">
    <text evidence="1">The sequence shown here is derived from an EMBL/GenBank/DDBJ whole genome shotgun (WGS) entry which is preliminary data.</text>
</comment>
<gene>
    <name evidence="1" type="ORF">SY86_18530</name>
</gene>
<dbReference type="AlphaFoldDB" id="A0A0M2KIA9"/>
<dbReference type="Proteomes" id="UP000033924">
    <property type="component" value="Unassembled WGS sequence"/>
</dbReference>
<accession>A0A0M2KIA9</accession>
<dbReference type="PATRIC" id="fig|65700.7.peg.4612"/>
<evidence type="ECO:0000313" key="2">
    <source>
        <dbReference type="Proteomes" id="UP000033924"/>
    </source>
</evidence>
<sequence>MTPEADNAIKSTARTALAEYTNPNNTLTYRQALDKHAAKIAHLVPDKYRREPWLWLNYVCQRLANKRSSD</sequence>
<protein>
    <submittedName>
        <fullName evidence="1">Uncharacterized protein</fullName>
    </submittedName>
</protein>
<dbReference type="STRING" id="65700.SY86_18530"/>
<organism evidence="1 2">
    <name type="scientific">Erwinia tracheiphila</name>
    <dbReference type="NCBI Taxonomy" id="65700"/>
    <lineage>
        <taxon>Bacteria</taxon>
        <taxon>Pseudomonadati</taxon>
        <taxon>Pseudomonadota</taxon>
        <taxon>Gammaproteobacteria</taxon>
        <taxon>Enterobacterales</taxon>
        <taxon>Erwiniaceae</taxon>
        <taxon>Erwinia</taxon>
    </lineage>
</organism>
<dbReference type="EMBL" id="JXNU01000003">
    <property type="protein sequence ID" value="KKF36968.1"/>
    <property type="molecule type" value="Genomic_DNA"/>
</dbReference>
<evidence type="ECO:0000313" key="1">
    <source>
        <dbReference type="EMBL" id="KKF36968.1"/>
    </source>
</evidence>
<name>A0A0M2KIA9_9GAMM</name>
<proteinExistence type="predicted"/>
<reference evidence="1 2" key="1">
    <citation type="submission" date="2015-01" db="EMBL/GenBank/DDBJ databases">
        <title>Erwinia tracheiphila.</title>
        <authorList>
            <person name="Shapiro L.R."/>
        </authorList>
    </citation>
    <scope>NUCLEOTIDE SEQUENCE [LARGE SCALE GENOMIC DNA]</scope>
    <source>
        <strain evidence="1 2">BuffGH</strain>
    </source>
</reference>